<evidence type="ECO:0000313" key="2">
    <source>
        <dbReference type="Proteomes" id="UP000302218"/>
    </source>
</evidence>
<dbReference type="Proteomes" id="UP000302218">
    <property type="component" value="Chromosome"/>
</dbReference>
<reference evidence="2" key="1">
    <citation type="submission" date="2019-05" db="EMBL/GenBank/DDBJ databases">
        <title>Genome sequence and methylation pattern of the halophilic Archaeon Natrinema versiforme BOL5-4.</title>
        <authorList>
            <person name="DasSarma P."/>
            <person name="Anton B.P."/>
            <person name="DasSarma S.L."/>
            <person name="Martinez F.L."/>
            <person name="Guzman D."/>
            <person name="Roberts R.J."/>
            <person name="DasSarma S."/>
        </authorList>
    </citation>
    <scope>NUCLEOTIDE SEQUENCE [LARGE SCALE GENOMIC DNA]</scope>
    <source>
        <strain evidence="2">BOL5-4</strain>
    </source>
</reference>
<dbReference type="EMBL" id="CP040330">
    <property type="protein sequence ID" value="QCS40813.1"/>
    <property type="molecule type" value="Genomic_DNA"/>
</dbReference>
<dbReference type="RefSeq" id="WP_138243341.1">
    <property type="nucleotide sequence ID" value="NZ_CP040330.1"/>
</dbReference>
<dbReference type="AlphaFoldDB" id="A0A4V6MBD3"/>
<dbReference type="GeneID" id="40263617"/>
<protein>
    <submittedName>
        <fullName evidence="1">Uncharacterized protein</fullName>
    </submittedName>
</protein>
<name>A0A4V6MBD3_9EURY</name>
<accession>A0A4V6MBD3</accession>
<proteinExistence type="predicted"/>
<gene>
    <name evidence="1" type="ORF">FEJ81_00060</name>
</gene>
<evidence type="ECO:0000313" key="1">
    <source>
        <dbReference type="EMBL" id="QCS40813.1"/>
    </source>
</evidence>
<dbReference type="OrthoDB" id="382484at2157"/>
<dbReference type="KEGG" id="nvr:FEJ81_00060"/>
<sequence length="89" mass="9337">MEHRLYVDHCNCNDIIDMLTVGVEAGALATVISGYVGNLPVVVASATATFLLRVGKQLIDNNDEGEGIVIIATSGILGDDLTPKGLEPQ</sequence>
<organism evidence="1 2">
    <name type="scientific">Natrinema versiforme</name>
    <dbReference type="NCBI Taxonomy" id="88724"/>
    <lineage>
        <taxon>Archaea</taxon>
        <taxon>Methanobacteriati</taxon>
        <taxon>Methanobacteriota</taxon>
        <taxon>Stenosarchaea group</taxon>
        <taxon>Halobacteria</taxon>
        <taxon>Halobacteriales</taxon>
        <taxon>Natrialbaceae</taxon>
        <taxon>Natrinema</taxon>
    </lineage>
</organism>